<dbReference type="Gene3D" id="3.30.160.60">
    <property type="entry name" value="Classic Zinc Finger"/>
    <property type="match status" value="2"/>
</dbReference>
<feature type="domain" description="C2H2-type" evidence="6">
    <location>
        <begin position="391"/>
        <end position="418"/>
    </location>
</feature>
<evidence type="ECO:0000259" key="6">
    <source>
        <dbReference type="PROSITE" id="PS50157"/>
    </source>
</evidence>
<dbReference type="CDD" id="cd12148">
    <property type="entry name" value="fungal_TF_MHR"/>
    <property type="match status" value="1"/>
</dbReference>
<dbReference type="InterPro" id="IPR011234">
    <property type="entry name" value="Fumarylacetoacetase-like_C"/>
</dbReference>
<dbReference type="InterPro" id="IPR018833">
    <property type="entry name" value="Rv2993c-like_N"/>
</dbReference>
<evidence type="ECO:0000313" key="8">
    <source>
        <dbReference type="Proteomes" id="UP001287286"/>
    </source>
</evidence>
<dbReference type="InterPro" id="IPR007219">
    <property type="entry name" value="XnlR_reg_dom"/>
</dbReference>
<evidence type="ECO:0000256" key="5">
    <source>
        <dbReference type="SAM" id="MobiDB-lite"/>
    </source>
</evidence>
<dbReference type="PROSITE" id="PS00028">
    <property type="entry name" value="ZINC_FINGER_C2H2_1"/>
    <property type="match status" value="2"/>
</dbReference>
<dbReference type="PANTHER" id="PTHR11820">
    <property type="entry name" value="ACYLPYRUVASE"/>
    <property type="match status" value="1"/>
</dbReference>
<dbReference type="Pfam" id="PF10370">
    <property type="entry name" value="Rv2993c-like_N"/>
    <property type="match status" value="1"/>
</dbReference>
<evidence type="ECO:0000256" key="2">
    <source>
        <dbReference type="ARBA" id="ARBA00022723"/>
    </source>
</evidence>
<proteinExistence type="inferred from homology"/>
<protein>
    <submittedName>
        <fullName evidence="7">Transcriptional regulator family: Fungal Specific TF and C2H2 zinc finger</fullName>
    </submittedName>
</protein>
<feature type="region of interest" description="Disordered" evidence="5">
    <location>
        <begin position="446"/>
        <end position="468"/>
    </location>
</feature>
<reference evidence="7 8" key="1">
    <citation type="journal article" date="2024" name="Microbiol. Resour. Announc.">
        <title>Genome annotations for the ascomycete fungi Trichoderma harzianum, Trichoderma aggressivum, and Purpureocillium lilacinum.</title>
        <authorList>
            <person name="Beijen E.P.W."/>
            <person name="Ohm R.A."/>
        </authorList>
    </citation>
    <scope>NUCLEOTIDE SEQUENCE [LARGE SCALE GENOMIC DNA]</scope>
    <source>
        <strain evidence="7 8">CBS 150709</strain>
    </source>
</reference>
<dbReference type="PANTHER" id="PTHR11820:SF7">
    <property type="entry name" value="ACYLPYRUVASE FAHD1, MITOCHONDRIAL"/>
    <property type="match status" value="1"/>
</dbReference>
<gene>
    <name evidence="7" type="ORF">Purlil1_1324</name>
</gene>
<dbReference type="InterPro" id="IPR036236">
    <property type="entry name" value="Znf_C2H2_sf"/>
</dbReference>
<evidence type="ECO:0000256" key="4">
    <source>
        <dbReference type="PROSITE-ProRule" id="PRU00042"/>
    </source>
</evidence>
<dbReference type="SUPFAM" id="SSF56529">
    <property type="entry name" value="FAH"/>
    <property type="match status" value="1"/>
</dbReference>
<keyword evidence="4" id="KW-0862">Zinc</keyword>
<name>A0ABR0CEY8_PURLI</name>
<keyword evidence="3" id="KW-0539">Nucleus</keyword>
<feature type="region of interest" description="Disordered" evidence="5">
    <location>
        <begin position="584"/>
        <end position="605"/>
    </location>
</feature>
<comment type="similarity">
    <text evidence="1">Belongs to the FAH family.</text>
</comment>
<keyword evidence="2" id="KW-0479">Metal-binding</keyword>
<dbReference type="EMBL" id="JAWRVI010000003">
    <property type="protein sequence ID" value="KAK4094719.1"/>
    <property type="molecule type" value="Genomic_DNA"/>
</dbReference>
<feature type="domain" description="C2H2-type" evidence="6">
    <location>
        <begin position="419"/>
        <end position="441"/>
    </location>
</feature>
<dbReference type="Gene3D" id="3.90.850.10">
    <property type="entry name" value="Fumarylacetoacetase-like, C-terminal domain"/>
    <property type="match status" value="1"/>
</dbReference>
<dbReference type="InterPro" id="IPR013087">
    <property type="entry name" value="Znf_C2H2_type"/>
</dbReference>
<dbReference type="InterPro" id="IPR036663">
    <property type="entry name" value="Fumarylacetoacetase_C_sf"/>
</dbReference>
<evidence type="ECO:0000256" key="1">
    <source>
        <dbReference type="ARBA" id="ARBA00010211"/>
    </source>
</evidence>
<evidence type="ECO:0000313" key="7">
    <source>
        <dbReference type="EMBL" id="KAK4094719.1"/>
    </source>
</evidence>
<organism evidence="7 8">
    <name type="scientific">Purpureocillium lilacinum</name>
    <name type="common">Paecilomyces lilacinus</name>
    <dbReference type="NCBI Taxonomy" id="33203"/>
    <lineage>
        <taxon>Eukaryota</taxon>
        <taxon>Fungi</taxon>
        <taxon>Dikarya</taxon>
        <taxon>Ascomycota</taxon>
        <taxon>Pezizomycotina</taxon>
        <taxon>Sordariomycetes</taxon>
        <taxon>Hypocreomycetidae</taxon>
        <taxon>Hypocreales</taxon>
        <taxon>Ophiocordycipitaceae</taxon>
        <taxon>Purpureocillium</taxon>
    </lineage>
</organism>
<evidence type="ECO:0000256" key="3">
    <source>
        <dbReference type="ARBA" id="ARBA00023242"/>
    </source>
</evidence>
<dbReference type="SMART" id="SM00355">
    <property type="entry name" value="ZnF_C2H2"/>
    <property type="match status" value="2"/>
</dbReference>
<dbReference type="Pfam" id="PF04082">
    <property type="entry name" value="Fungal_trans"/>
    <property type="match status" value="1"/>
</dbReference>
<dbReference type="PROSITE" id="PS50157">
    <property type="entry name" value="ZINC_FINGER_C2H2_2"/>
    <property type="match status" value="2"/>
</dbReference>
<dbReference type="SUPFAM" id="SSF57667">
    <property type="entry name" value="beta-beta-alpha zinc fingers"/>
    <property type="match status" value="1"/>
</dbReference>
<sequence>MQWTQLKELIYEPRKSYRFNHNLGHSSVAVNFATVSSIMSPFKRLVRFSLGDQVCYGDLVKSEGDEHTVERLVGSPFDGLKRTGDTVKTSKVGKKPDSTTFMYMADFGKLLCPLESTPLIVCIGLNYKKHAQEANLSVPTYPTVFTKPADALAGPNDVVRTHPDARPMLDFEGELAIVIAKDAKNVSEENAWDYILGFAASNDVSARNFQLPEASGGQFCYAKSFDGFAPLGHTITSPTEVGNPLEARLTTKVNGTIKQDSNTNDMIWSVGQLISHLSRGTTLRQGTVIMTGTPSGVGFFRKEFLQDGDVVEVEIEGIGKIRNIPQLTPDAGKLHPQHHANGSELHVRQVELSIEHATASAAAGPSPHQSSRSFCCKKNMQRRRKTTKEERVCGICSRSFNKAEHLARHIRSHTKEKPYQCQVCKKVYTRQDTLLRHSKSHGVCMAENPWAQPGTEGHETTSASSRSPHGDVAAAEAASIMAAFASPHQSSLAARHIDGVMTPSNTCTFTVDGQPSNDAASDDQIFSAQGTATTDMSPLEDGGDHRFTGLTPFTEDLTTQWSSYFAGNEFDIALLDPSLFTAPSEPQPLTLPQEPTVPAASNPKSPVPTPYMPFASATKSWIQRKWHTFSEGASSGYITPDVTEDRHSVDEICHRDLTERLQPRLQSGSLPSTTFLNLCIQAYFANFHPVFPIVHTPTFRPQKHNGLLVLSICSIGSLFLGSSSAISRGISMFERLHKSILTSWDTCMASSAHSNLLALQASAVGQTFGLLVGRPKDLTQVEMFHGCLVAWARKLRLFDPEEFNIDVAQLKGRELEAAWKEWVRCEIKRRIVLAILLHDAEISGLFHHDRLMRHSLDKLDHISSEEAFDARSASAWRLVMMKEMAPHDLSDHGPQATFANCWSPDAGTFFTFPDASSGFELGVMLEVIGSLACESRRTAASWARTCTKYEDLLVGWYDKYRRTELFERQASGLMMLWHSMFMLLHMDMDALECACGREGRPAVHRHAQDARAWARSASAKRCIAHATLVRKHFEELPIGTESPVYAPMCLYRCGMAWFCYTHFGDPSQEQPEAGLDMPELQTLGISEKVIAEEMEPKDGRPVASPLFRVIDLLQRINHWKIAHSLASTLLSLFEEEEDALF</sequence>
<keyword evidence="4" id="KW-0863">Zinc-finger</keyword>
<dbReference type="Pfam" id="PF01557">
    <property type="entry name" value="FAA_hydrolase"/>
    <property type="match status" value="1"/>
</dbReference>
<keyword evidence="8" id="KW-1185">Reference proteome</keyword>
<dbReference type="Pfam" id="PF00096">
    <property type="entry name" value="zf-C2H2"/>
    <property type="match status" value="2"/>
</dbReference>
<accession>A0ABR0CEY8</accession>
<dbReference type="Proteomes" id="UP001287286">
    <property type="component" value="Unassembled WGS sequence"/>
</dbReference>
<comment type="caution">
    <text evidence="7">The sequence shown here is derived from an EMBL/GenBank/DDBJ whole genome shotgun (WGS) entry which is preliminary data.</text>
</comment>